<gene>
    <name evidence="1" type="ORF">Amon02_000401000</name>
</gene>
<protein>
    <submittedName>
        <fullName evidence="1">Unnamed protein product</fullName>
    </submittedName>
</protein>
<keyword evidence="2" id="KW-1185">Reference proteome</keyword>
<reference evidence="1" key="1">
    <citation type="submission" date="2023-04" db="EMBL/GenBank/DDBJ databases">
        <title>Ambrosiozyma monospora NBRC 10751.</title>
        <authorList>
            <person name="Ichikawa N."/>
            <person name="Sato H."/>
            <person name="Tonouchi N."/>
        </authorList>
    </citation>
    <scope>NUCLEOTIDE SEQUENCE</scope>
    <source>
        <strain evidence="1">NBRC 10751</strain>
    </source>
</reference>
<dbReference type="EMBL" id="BSXS01002645">
    <property type="protein sequence ID" value="GME79558.1"/>
    <property type="molecule type" value="Genomic_DNA"/>
</dbReference>
<comment type="caution">
    <text evidence="1">The sequence shown here is derived from an EMBL/GenBank/DDBJ whole genome shotgun (WGS) entry which is preliminary data.</text>
</comment>
<organism evidence="1 2">
    <name type="scientific">Ambrosiozyma monospora</name>
    <name type="common">Yeast</name>
    <name type="synonym">Endomycopsis monosporus</name>
    <dbReference type="NCBI Taxonomy" id="43982"/>
    <lineage>
        <taxon>Eukaryota</taxon>
        <taxon>Fungi</taxon>
        <taxon>Dikarya</taxon>
        <taxon>Ascomycota</taxon>
        <taxon>Saccharomycotina</taxon>
        <taxon>Pichiomycetes</taxon>
        <taxon>Pichiales</taxon>
        <taxon>Pichiaceae</taxon>
        <taxon>Ambrosiozyma</taxon>
    </lineage>
</organism>
<evidence type="ECO:0000313" key="1">
    <source>
        <dbReference type="EMBL" id="GME79558.1"/>
    </source>
</evidence>
<dbReference type="Proteomes" id="UP001165064">
    <property type="component" value="Unassembled WGS sequence"/>
</dbReference>
<sequence length="176" mass="20722">MPPNRDHYSNKKSFGSKSKKNINKYFKGKQGKTDEIKKSLAHRARLRKTYFKMLEKEGIDTSKPVPALEIGDDNKKKNQDSEDQTDGPKTYNRHESSTEQRKPLTFQDRVKINQERKQRLRQEKIERTKQTLNEIKTKRNKRAERSKRIKEAKTSKGQPLMGPRINDLLDKIQGNR</sequence>
<name>A0ACB5T1Y8_AMBMO</name>
<accession>A0ACB5T1Y8</accession>
<evidence type="ECO:0000313" key="2">
    <source>
        <dbReference type="Proteomes" id="UP001165064"/>
    </source>
</evidence>
<proteinExistence type="predicted"/>